<gene>
    <name evidence="1" type="ORF">FKW44_002356</name>
</gene>
<dbReference type="AlphaFoldDB" id="A0A7T8KK29"/>
<evidence type="ECO:0000313" key="2">
    <source>
        <dbReference type="Proteomes" id="UP000595437"/>
    </source>
</evidence>
<reference evidence="2" key="1">
    <citation type="submission" date="2021-01" db="EMBL/GenBank/DDBJ databases">
        <title>Caligus Genome Assembly.</title>
        <authorList>
            <person name="Gallardo-Escarate C."/>
        </authorList>
    </citation>
    <scope>NUCLEOTIDE SEQUENCE [LARGE SCALE GENOMIC DNA]</scope>
</reference>
<sequence length="108" mass="11810">AKNHIVAHGKAVNGDLLALTSSRDTTESTLGFDPLNAATANGASLDRITWLSIPSDISKKNPLLLCVLRTQKDKHGFSLLFRLPLTLRDLDLTLRYSLKGRKCQGPKV</sequence>
<accession>A0A7T8KK29</accession>
<name>A0A7T8KK29_CALRO</name>
<feature type="non-terminal residue" evidence="1">
    <location>
        <position position="1"/>
    </location>
</feature>
<evidence type="ECO:0000313" key="1">
    <source>
        <dbReference type="EMBL" id="QQP57384.1"/>
    </source>
</evidence>
<dbReference type="Proteomes" id="UP000595437">
    <property type="component" value="Chromosome 2"/>
</dbReference>
<keyword evidence="2" id="KW-1185">Reference proteome</keyword>
<dbReference type="EMBL" id="CP045891">
    <property type="protein sequence ID" value="QQP57384.1"/>
    <property type="molecule type" value="Genomic_DNA"/>
</dbReference>
<proteinExistence type="predicted"/>
<protein>
    <submittedName>
        <fullName evidence="1">Krueppel-like factor 6</fullName>
    </submittedName>
</protein>
<organism evidence="1 2">
    <name type="scientific">Caligus rogercresseyi</name>
    <name type="common">Sea louse</name>
    <dbReference type="NCBI Taxonomy" id="217165"/>
    <lineage>
        <taxon>Eukaryota</taxon>
        <taxon>Metazoa</taxon>
        <taxon>Ecdysozoa</taxon>
        <taxon>Arthropoda</taxon>
        <taxon>Crustacea</taxon>
        <taxon>Multicrustacea</taxon>
        <taxon>Hexanauplia</taxon>
        <taxon>Copepoda</taxon>
        <taxon>Siphonostomatoida</taxon>
        <taxon>Caligidae</taxon>
        <taxon>Caligus</taxon>
    </lineage>
</organism>